<evidence type="ECO:0000259" key="6">
    <source>
        <dbReference type="Pfam" id="PF02826"/>
    </source>
</evidence>
<dbReference type="PANTHER" id="PTHR43026">
    <property type="entry name" value="2-HYDROXYACID DEHYDROGENASE HOMOLOG 1-RELATED"/>
    <property type="match status" value="1"/>
</dbReference>
<comment type="similarity">
    <text evidence="1 4">Belongs to the D-isomer specific 2-hydroxyacid dehydrogenase family.</text>
</comment>
<dbReference type="InterPro" id="IPR036291">
    <property type="entry name" value="NAD(P)-bd_dom_sf"/>
</dbReference>
<dbReference type="InterPro" id="IPR029753">
    <property type="entry name" value="D-isomer_DH_CS"/>
</dbReference>
<name>A0AAE3JIF0_9SPIR</name>
<sequence>MRIAFFDTKPYDRNYFEAGARQEEFSDMRFEFSFFESKLNPATAALAKGHEVVCAFVNDKLDAKTIEALSAGGVKLIALRCAGYNNVDLQAVWGKIHVVRVPAYSPHAVAEHAAALLQTLNRRIHTAYNRTRDGNFTLTGLVGRDLYGKTAGIIGTGKIGKILATILHGFGMKILLDDLYPDQAFAQSIGGEYVSRERLYAESDVISLHCPLTPENKYMINAETLKLMKKSAIVINTGRGGLIDTKALVDALKNGKIRGAGLDVYEEEDQYFFEDKSMEPIRDDVLARLIQFPNVLLTSHQAFLTEEALGEIARVSLDNVRRWKKGEPQINEICYRCVDAGKASSCAKTTEGRCWAESKH</sequence>
<dbReference type="PROSITE" id="PS00670">
    <property type="entry name" value="D_2_HYDROXYACID_DH_2"/>
    <property type="match status" value="1"/>
</dbReference>
<dbReference type="Pfam" id="PF02826">
    <property type="entry name" value="2-Hacid_dh_C"/>
    <property type="match status" value="1"/>
</dbReference>
<feature type="domain" description="D-isomer specific 2-hydroxyacid dehydrogenase NAD-binding" evidence="6">
    <location>
        <begin position="115"/>
        <end position="302"/>
    </location>
</feature>
<dbReference type="InterPro" id="IPR058205">
    <property type="entry name" value="D-LDH-like"/>
</dbReference>
<evidence type="ECO:0000259" key="5">
    <source>
        <dbReference type="Pfam" id="PF00389"/>
    </source>
</evidence>
<dbReference type="PANTHER" id="PTHR43026:SF1">
    <property type="entry name" value="2-HYDROXYACID DEHYDROGENASE HOMOLOG 1-RELATED"/>
    <property type="match status" value="1"/>
</dbReference>
<dbReference type="PROSITE" id="PS00671">
    <property type="entry name" value="D_2_HYDROXYACID_DH_3"/>
    <property type="match status" value="1"/>
</dbReference>
<evidence type="ECO:0000313" key="7">
    <source>
        <dbReference type="EMBL" id="MCD1655107.1"/>
    </source>
</evidence>
<comment type="caution">
    <text evidence="7">The sequence shown here is derived from an EMBL/GenBank/DDBJ whole genome shotgun (WGS) entry which is preliminary data.</text>
</comment>
<organism evidence="7 8">
    <name type="scientific">Teretinema zuelzerae</name>
    <dbReference type="NCBI Taxonomy" id="156"/>
    <lineage>
        <taxon>Bacteria</taxon>
        <taxon>Pseudomonadati</taxon>
        <taxon>Spirochaetota</taxon>
        <taxon>Spirochaetia</taxon>
        <taxon>Spirochaetales</taxon>
        <taxon>Treponemataceae</taxon>
        <taxon>Teretinema</taxon>
    </lineage>
</organism>
<dbReference type="EMBL" id="JAINWA010000003">
    <property type="protein sequence ID" value="MCD1655107.1"/>
    <property type="molecule type" value="Genomic_DNA"/>
</dbReference>
<dbReference type="GO" id="GO:0051287">
    <property type="term" value="F:NAD binding"/>
    <property type="evidence" value="ECO:0007669"/>
    <property type="project" value="InterPro"/>
</dbReference>
<dbReference type="Pfam" id="PF00389">
    <property type="entry name" value="2-Hacid_dh"/>
    <property type="match status" value="1"/>
</dbReference>
<dbReference type="InterPro" id="IPR006139">
    <property type="entry name" value="D-isomer_2_OHA_DH_cat_dom"/>
</dbReference>
<dbReference type="GO" id="GO:0008720">
    <property type="term" value="F:D-lactate dehydrogenase (NAD+) activity"/>
    <property type="evidence" value="ECO:0007669"/>
    <property type="project" value="TreeGrafter"/>
</dbReference>
<protein>
    <submittedName>
        <fullName evidence="7">2-hydroxyacid dehydrogenase</fullName>
    </submittedName>
</protein>
<accession>A0AAE3JIF0</accession>
<keyword evidence="2 4" id="KW-0560">Oxidoreductase</keyword>
<gene>
    <name evidence="7" type="ORF">K7J14_10390</name>
</gene>
<dbReference type="Gene3D" id="3.40.50.720">
    <property type="entry name" value="NAD(P)-binding Rossmann-like Domain"/>
    <property type="match status" value="2"/>
</dbReference>
<evidence type="ECO:0000256" key="1">
    <source>
        <dbReference type="ARBA" id="ARBA00005854"/>
    </source>
</evidence>
<dbReference type="InterPro" id="IPR006140">
    <property type="entry name" value="D-isomer_DH_NAD-bd"/>
</dbReference>
<reference evidence="7" key="1">
    <citation type="submission" date="2021-08" db="EMBL/GenBank/DDBJ databases">
        <title>Comparative analyses of Brucepasteria parasyntrophica and Teretinema zuelzerae.</title>
        <authorList>
            <person name="Song Y."/>
            <person name="Brune A."/>
        </authorList>
    </citation>
    <scope>NUCLEOTIDE SEQUENCE</scope>
    <source>
        <strain evidence="7">DSM 1903</strain>
    </source>
</reference>
<feature type="domain" description="D-isomer specific 2-hydroxyacid dehydrogenase catalytic" evidence="5">
    <location>
        <begin position="4"/>
        <end position="333"/>
    </location>
</feature>
<dbReference type="SUPFAM" id="SSF52283">
    <property type="entry name" value="Formate/glycerate dehydrogenase catalytic domain-like"/>
    <property type="match status" value="1"/>
</dbReference>
<keyword evidence="3" id="KW-0520">NAD</keyword>
<dbReference type="Proteomes" id="UP001198163">
    <property type="component" value="Unassembled WGS sequence"/>
</dbReference>
<dbReference type="AlphaFoldDB" id="A0AAE3JIF0"/>
<dbReference type="SUPFAM" id="SSF51735">
    <property type="entry name" value="NAD(P)-binding Rossmann-fold domains"/>
    <property type="match status" value="1"/>
</dbReference>
<dbReference type="CDD" id="cd12183">
    <property type="entry name" value="LDH_like_2"/>
    <property type="match status" value="1"/>
</dbReference>
<keyword evidence="8" id="KW-1185">Reference proteome</keyword>
<evidence type="ECO:0000256" key="4">
    <source>
        <dbReference type="RuleBase" id="RU003719"/>
    </source>
</evidence>
<evidence type="ECO:0000256" key="3">
    <source>
        <dbReference type="ARBA" id="ARBA00023027"/>
    </source>
</evidence>
<evidence type="ECO:0000313" key="8">
    <source>
        <dbReference type="Proteomes" id="UP001198163"/>
    </source>
</evidence>
<proteinExistence type="inferred from homology"/>
<evidence type="ECO:0000256" key="2">
    <source>
        <dbReference type="ARBA" id="ARBA00023002"/>
    </source>
</evidence>